<name>A0ABU0MXG2_9FIRM</name>
<gene>
    <name evidence="6" type="ORF">QOZ92_000557</name>
</gene>
<dbReference type="InterPro" id="IPR000634">
    <property type="entry name" value="Ser/Thr_deHydtase_PyrdxlP-BS"/>
</dbReference>
<comment type="cofactor">
    <cofactor evidence="1">
        <name>pyridoxal 5'-phosphate</name>
        <dbReference type="ChEBI" id="CHEBI:597326"/>
    </cofactor>
</comment>
<comment type="caution">
    <text evidence="6">The sequence shown here is derived from an EMBL/GenBank/DDBJ whole genome shotgun (WGS) entry which is preliminary data.</text>
</comment>
<keyword evidence="4 6" id="KW-0456">Lyase</keyword>
<evidence type="ECO:0000256" key="2">
    <source>
        <dbReference type="ARBA" id="ARBA00008639"/>
    </source>
</evidence>
<organism evidence="6 7">
    <name type="scientific">Paraclostridium ghonii</name>
    <dbReference type="NCBI Taxonomy" id="29358"/>
    <lineage>
        <taxon>Bacteria</taxon>
        <taxon>Bacillati</taxon>
        <taxon>Bacillota</taxon>
        <taxon>Clostridia</taxon>
        <taxon>Peptostreptococcales</taxon>
        <taxon>Peptostreptococcaceae</taxon>
        <taxon>Paraclostridium</taxon>
    </lineage>
</organism>
<feature type="domain" description="Tryptophan synthase beta chain-like PALP" evidence="5">
    <location>
        <begin position="18"/>
        <end position="309"/>
    </location>
</feature>
<sequence length="327" mass="35299">MRTKLKISDVLQAKSRINDYVKKTPLIRANNLEKMFKGAQIWLKLENMQHTGAFKIRGVANKMLSLSEEELANGVTAASSGNHAQAVAYMAKSLNTKATIVMPENAPIAKIEGAKGYGASVVLYGFTGQDRDMKCDELIKENKYCLVHSHMDPLVITGHATVAVEAWEQMNGQMDEIIVPCGAGSLASGTAFAMKQIDPTIKVTGVEPASVPLFTESIKENKAITVEMGQTIADGLRISKAEDINFNLIRDNIDKVEIVSESSIAQAVKEIALKEKFTVEPSACVGLAALLENKIDTSKGRNICIVITGGNIDASLYSDILLGNISI</sequence>
<protein>
    <submittedName>
        <fullName evidence="6">Threonine dehydratase</fullName>
        <ecNumber evidence="6">4.3.1.19</ecNumber>
    </submittedName>
</protein>
<evidence type="ECO:0000259" key="5">
    <source>
        <dbReference type="Pfam" id="PF00291"/>
    </source>
</evidence>
<dbReference type="PANTHER" id="PTHR48078">
    <property type="entry name" value="THREONINE DEHYDRATASE, MITOCHONDRIAL-RELATED"/>
    <property type="match status" value="1"/>
</dbReference>
<dbReference type="GO" id="GO:0004794">
    <property type="term" value="F:threonine deaminase activity"/>
    <property type="evidence" value="ECO:0007669"/>
    <property type="project" value="UniProtKB-EC"/>
</dbReference>
<dbReference type="PIRSF" id="PIRSF006278">
    <property type="entry name" value="ACCD_DCysDesulf"/>
    <property type="match status" value="1"/>
</dbReference>
<comment type="similarity">
    <text evidence="2">Belongs to the ACC deaminase/D-cysteine desulfhydrase family.</text>
</comment>
<proteinExistence type="inferred from homology"/>
<dbReference type="Gene3D" id="3.40.50.1100">
    <property type="match status" value="2"/>
</dbReference>
<dbReference type="CDD" id="cd01562">
    <property type="entry name" value="Thr-dehyd"/>
    <property type="match status" value="1"/>
</dbReference>
<dbReference type="InterPro" id="IPR001926">
    <property type="entry name" value="TrpB-like_PALP"/>
</dbReference>
<evidence type="ECO:0000313" key="7">
    <source>
        <dbReference type="Proteomes" id="UP001232584"/>
    </source>
</evidence>
<reference evidence="6 7" key="1">
    <citation type="submission" date="2023-07" db="EMBL/GenBank/DDBJ databases">
        <title>Genomic Encyclopedia of Type Strains, Phase IV (KMG-IV): sequencing the most valuable type-strain genomes for metagenomic binning, comparative biology and taxonomic classification.</title>
        <authorList>
            <person name="Goeker M."/>
        </authorList>
    </citation>
    <scope>NUCLEOTIDE SEQUENCE [LARGE SCALE GENOMIC DNA]</scope>
    <source>
        <strain evidence="6 7">DSM 15049</strain>
    </source>
</reference>
<evidence type="ECO:0000256" key="3">
    <source>
        <dbReference type="ARBA" id="ARBA00022898"/>
    </source>
</evidence>
<dbReference type="InterPro" id="IPR036052">
    <property type="entry name" value="TrpB-like_PALP_sf"/>
</dbReference>
<dbReference type="PROSITE" id="PS00165">
    <property type="entry name" value="DEHYDRATASE_SER_THR"/>
    <property type="match status" value="1"/>
</dbReference>
<keyword evidence="3" id="KW-0663">Pyridoxal phosphate</keyword>
<accession>A0ABU0MXG2</accession>
<dbReference type="RefSeq" id="WP_307502650.1">
    <property type="nucleotide sequence ID" value="NZ_BAAACE010000029.1"/>
</dbReference>
<dbReference type="EC" id="4.3.1.19" evidence="6"/>
<dbReference type="InterPro" id="IPR050147">
    <property type="entry name" value="Ser/Thr_Dehydratase"/>
</dbReference>
<evidence type="ECO:0000256" key="1">
    <source>
        <dbReference type="ARBA" id="ARBA00001933"/>
    </source>
</evidence>
<dbReference type="Proteomes" id="UP001232584">
    <property type="component" value="Unassembled WGS sequence"/>
</dbReference>
<dbReference type="PANTHER" id="PTHR48078:SF6">
    <property type="entry name" value="L-THREONINE DEHYDRATASE CATABOLIC TDCB"/>
    <property type="match status" value="1"/>
</dbReference>
<keyword evidence="7" id="KW-1185">Reference proteome</keyword>
<dbReference type="SUPFAM" id="SSF53686">
    <property type="entry name" value="Tryptophan synthase beta subunit-like PLP-dependent enzymes"/>
    <property type="match status" value="1"/>
</dbReference>
<evidence type="ECO:0000256" key="4">
    <source>
        <dbReference type="ARBA" id="ARBA00023239"/>
    </source>
</evidence>
<dbReference type="Pfam" id="PF00291">
    <property type="entry name" value="PALP"/>
    <property type="match status" value="1"/>
</dbReference>
<dbReference type="InterPro" id="IPR027278">
    <property type="entry name" value="ACCD_DCysDesulf"/>
</dbReference>
<dbReference type="EMBL" id="JAUSWG010000002">
    <property type="protein sequence ID" value="MDQ0555444.1"/>
    <property type="molecule type" value="Genomic_DNA"/>
</dbReference>
<evidence type="ECO:0000313" key="6">
    <source>
        <dbReference type="EMBL" id="MDQ0555444.1"/>
    </source>
</evidence>